<proteinExistence type="predicted"/>
<dbReference type="PANTHER" id="PTHR43760:SF1">
    <property type="entry name" value="ENDORIBONUCLEASE L-PSP_CHORISMATE MUTASE-LIKE DOMAIN-CONTAINING PROTEIN"/>
    <property type="match status" value="1"/>
</dbReference>
<dbReference type="CDD" id="cd02199">
    <property type="entry name" value="YjgF_YER057c_UK114_like_1"/>
    <property type="match status" value="1"/>
</dbReference>
<protein>
    <submittedName>
        <fullName evidence="2">RidA family protein</fullName>
    </submittedName>
</protein>
<dbReference type="EMBL" id="BAAAHP010000199">
    <property type="protein sequence ID" value="GAA0898754.1"/>
    <property type="molecule type" value="Genomic_DNA"/>
</dbReference>
<name>A0ABN1N9R6_9PSEU</name>
<dbReference type="InterPro" id="IPR035959">
    <property type="entry name" value="RutC-like_sf"/>
</dbReference>
<dbReference type="RefSeq" id="WP_343945215.1">
    <property type="nucleotide sequence ID" value="NZ_BAAAHP010000199.1"/>
</dbReference>
<dbReference type="Pfam" id="PF14588">
    <property type="entry name" value="YjgF_endoribonc"/>
    <property type="match status" value="1"/>
</dbReference>
<sequence length="156" mass="16073">MTTIDLRLRRHGITVPDPFPPMGRYLPAVQVGDLLFLSGTGPVRPDGTVVTGKVGRDLDLDAARLTGLQVLAALTAELGSLDRVRRVVKVLGMVNAAPGFTQAPQVIDGCSELLIDVFGDAGWGARSAIGVAELPVGIAVEVEAVVQVAPDGAGPG</sequence>
<dbReference type="InterPro" id="IPR013813">
    <property type="entry name" value="Endoribo_LPSP/chorism_mut-like"/>
</dbReference>
<dbReference type="SUPFAM" id="SSF55298">
    <property type="entry name" value="YjgF-like"/>
    <property type="match status" value="1"/>
</dbReference>
<dbReference type="Proteomes" id="UP001499967">
    <property type="component" value="Unassembled WGS sequence"/>
</dbReference>
<reference evidence="2 3" key="1">
    <citation type="journal article" date="2019" name="Int. J. Syst. Evol. Microbiol.">
        <title>The Global Catalogue of Microorganisms (GCM) 10K type strain sequencing project: providing services to taxonomists for standard genome sequencing and annotation.</title>
        <authorList>
            <consortium name="The Broad Institute Genomics Platform"/>
            <consortium name="The Broad Institute Genome Sequencing Center for Infectious Disease"/>
            <person name="Wu L."/>
            <person name="Ma J."/>
        </authorList>
    </citation>
    <scope>NUCLEOTIDE SEQUENCE [LARGE SCALE GENOMIC DNA]</scope>
    <source>
        <strain evidence="2 3">JCM 11117</strain>
    </source>
</reference>
<evidence type="ECO:0000259" key="1">
    <source>
        <dbReference type="Pfam" id="PF14588"/>
    </source>
</evidence>
<keyword evidence="3" id="KW-1185">Reference proteome</keyword>
<comment type="caution">
    <text evidence="2">The sequence shown here is derived from an EMBL/GenBank/DDBJ whole genome shotgun (WGS) entry which is preliminary data.</text>
</comment>
<accession>A0ABN1N9R6</accession>
<evidence type="ECO:0000313" key="3">
    <source>
        <dbReference type="Proteomes" id="UP001499967"/>
    </source>
</evidence>
<organism evidence="2 3">
    <name type="scientific">Pseudonocardia zijingensis</name>
    <dbReference type="NCBI Taxonomy" id="153376"/>
    <lineage>
        <taxon>Bacteria</taxon>
        <taxon>Bacillati</taxon>
        <taxon>Actinomycetota</taxon>
        <taxon>Actinomycetes</taxon>
        <taxon>Pseudonocardiales</taxon>
        <taxon>Pseudonocardiaceae</taxon>
        <taxon>Pseudonocardia</taxon>
    </lineage>
</organism>
<dbReference type="Gene3D" id="3.30.1330.40">
    <property type="entry name" value="RutC-like"/>
    <property type="match status" value="1"/>
</dbReference>
<dbReference type="PANTHER" id="PTHR43760">
    <property type="entry name" value="ENDORIBONUCLEASE-RELATED"/>
    <property type="match status" value="1"/>
</dbReference>
<gene>
    <name evidence="2" type="ORF">GCM10009559_61830</name>
</gene>
<evidence type="ECO:0000313" key="2">
    <source>
        <dbReference type="EMBL" id="GAA0898754.1"/>
    </source>
</evidence>
<feature type="domain" description="Endoribonuclease L-PSP/chorismate mutase-like" evidence="1">
    <location>
        <begin position="7"/>
        <end position="128"/>
    </location>
</feature>